<sequence length="383" mass="41825">MLGEAVAEPGVRSLGLDVRFNAPRATVVQQVVNRSWADRRGIVAGAVVERLNRAPVRRMTKTDFQRAIVQRPLLIDFSGSMTEAKLTSLLKLARGPSEVLDLIEPYVGSNLFNEIHVAAAFFYMGEYSDVTTVEEGDFAKRHNFMSFVQRAKGFFPDHDPFQLRNIIGALGRLSVHAASFSDMLPDLVNVTLHKLPSFSAWDAANALWGIAKARRNAPVLLALADPLAQRFAEQAPRANAHDISNAVWAAGVLLGRESDSAQQLIAASMPAAHHEVGQMTPQALCNVCTGLAMLGTHDGEWMRLVSIQVSQSVRKWRPENVCKSLPGIVWAYARLDVKSTKIVEATAKVAGRVLCKTSAWGVLALLGALRKVGAGHQHEDLLR</sequence>
<gene>
    <name evidence="1" type="ORF">BRAN1462_LOCUS54779</name>
</gene>
<dbReference type="EMBL" id="HBGW01086444">
    <property type="protein sequence ID" value="CAD9636957.1"/>
    <property type="molecule type" value="Transcribed_RNA"/>
</dbReference>
<organism evidence="1">
    <name type="scientific">Zooxanthella nutricula</name>
    <dbReference type="NCBI Taxonomy" id="1333877"/>
    <lineage>
        <taxon>Eukaryota</taxon>
        <taxon>Sar</taxon>
        <taxon>Alveolata</taxon>
        <taxon>Dinophyceae</taxon>
        <taxon>Peridiniales</taxon>
        <taxon>Peridiniales incertae sedis</taxon>
        <taxon>Zooxanthella</taxon>
    </lineage>
</organism>
<evidence type="ECO:0000313" key="1">
    <source>
        <dbReference type="EMBL" id="CAD9636957.1"/>
    </source>
</evidence>
<name>A0A6V0JIL4_9DINO</name>
<reference evidence="1" key="1">
    <citation type="submission" date="2021-01" db="EMBL/GenBank/DDBJ databases">
        <authorList>
            <person name="Corre E."/>
            <person name="Pelletier E."/>
            <person name="Niang G."/>
            <person name="Scheremetjew M."/>
            <person name="Finn R."/>
            <person name="Kale V."/>
            <person name="Holt S."/>
            <person name="Cochrane G."/>
            <person name="Meng A."/>
            <person name="Brown T."/>
            <person name="Cohen L."/>
        </authorList>
    </citation>
    <scope>NUCLEOTIDE SEQUENCE</scope>
    <source>
        <strain evidence="1">RCC3387</strain>
    </source>
</reference>
<evidence type="ECO:0008006" key="2">
    <source>
        <dbReference type="Google" id="ProtNLM"/>
    </source>
</evidence>
<dbReference type="SUPFAM" id="SSF50156">
    <property type="entry name" value="PDZ domain-like"/>
    <property type="match status" value="1"/>
</dbReference>
<proteinExistence type="predicted"/>
<dbReference type="AlphaFoldDB" id="A0A6V0JIL4"/>
<accession>A0A6V0JIL4</accession>
<dbReference type="InterPro" id="IPR036034">
    <property type="entry name" value="PDZ_sf"/>
</dbReference>
<protein>
    <recommendedName>
        <fullName evidence="2">PDZ domain-containing protein</fullName>
    </recommendedName>
</protein>